<evidence type="ECO:0000259" key="2">
    <source>
        <dbReference type="Pfam" id="PF06580"/>
    </source>
</evidence>
<dbReference type="Gene3D" id="3.30.565.10">
    <property type="entry name" value="Histidine kinase-like ATPase, C-terminal domain"/>
    <property type="match status" value="1"/>
</dbReference>
<dbReference type="RefSeq" id="WP_267772025.1">
    <property type="nucleotide sequence ID" value="NZ_JAPNKE010000002.1"/>
</dbReference>
<dbReference type="SUPFAM" id="SSF55874">
    <property type="entry name" value="ATPase domain of HSP90 chaperone/DNA topoisomerase II/histidine kinase"/>
    <property type="match status" value="1"/>
</dbReference>
<evidence type="ECO:0000259" key="1">
    <source>
        <dbReference type="Pfam" id="PF02518"/>
    </source>
</evidence>
<reference evidence="3" key="1">
    <citation type="submission" date="2022-11" db="EMBL/GenBank/DDBJ databases">
        <title>Minimal conservation of predation-associated metabolite biosynthetic gene clusters underscores biosynthetic potential of Myxococcota including descriptions for ten novel species: Archangium lansinium sp. nov., Myxococcus landrumus sp. nov., Nannocystis bai.</title>
        <authorList>
            <person name="Ahearne A."/>
            <person name="Stevens C."/>
            <person name="Phillips K."/>
        </authorList>
    </citation>
    <scope>NUCLEOTIDE SEQUENCE</scope>
    <source>
        <strain evidence="3">Na p29</strain>
    </source>
</reference>
<dbReference type="InterPro" id="IPR036890">
    <property type="entry name" value="HATPase_C_sf"/>
</dbReference>
<dbReference type="Pfam" id="PF02518">
    <property type="entry name" value="HATPase_c"/>
    <property type="match status" value="1"/>
</dbReference>
<sequence length="241" mass="26015">MIGVVIAGIWGLAFVSPHVAEQAQRRALETEQLRFEAEQLRVSSEMARLRSQLEPHFLLNTLNTIAGLVTQDPREARRLLGCLGDLLRDSLQGDGEMQTLDKEVTWLRRYAEILESRHGDAIRFEWDVPADAGGVLLPQLLLQPLLENAVQHGALCRAGGGRVAVRAKLLRGAGAGTKLVCTVTDNGPGLPTGEPRSGALGLHAVRRRLELRCPGSALRLRSSSEGTSAVIEVPVTAEGTV</sequence>
<dbReference type="InterPro" id="IPR050640">
    <property type="entry name" value="Bact_2-comp_sensor_kinase"/>
</dbReference>
<gene>
    <name evidence="3" type="ORF">OV079_28110</name>
</gene>
<dbReference type="GO" id="GO:0000155">
    <property type="term" value="F:phosphorelay sensor kinase activity"/>
    <property type="evidence" value="ECO:0007669"/>
    <property type="project" value="InterPro"/>
</dbReference>
<dbReference type="EMBL" id="JAPNKE010000002">
    <property type="protein sequence ID" value="MCY1009361.1"/>
    <property type="molecule type" value="Genomic_DNA"/>
</dbReference>
<name>A0A9X3ESX5_9BACT</name>
<evidence type="ECO:0000313" key="3">
    <source>
        <dbReference type="EMBL" id="MCY1009361.1"/>
    </source>
</evidence>
<feature type="domain" description="Histidine kinase/HSP90-like ATPase" evidence="1">
    <location>
        <begin position="139"/>
        <end position="236"/>
    </location>
</feature>
<proteinExistence type="predicted"/>
<feature type="domain" description="Signal transduction histidine kinase internal region" evidence="2">
    <location>
        <begin position="45"/>
        <end position="121"/>
    </location>
</feature>
<keyword evidence="4" id="KW-1185">Reference proteome</keyword>
<keyword evidence="3" id="KW-0418">Kinase</keyword>
<protein>
    <submittedName>
        <fullName evidence="3">Histidine kinase</fullName>
    </submittedName>
</protein>
<dbReference type="InterPro" id="IPR010559">
    <property type="entry name" value="Sig_transdc_His_kin_internal"/>
</dbReference>
<dbReference type="InterPro" id="IPR003594">
    <property type="entry name" value="HATPase_dom"/>
</dbReference>
<organism evidence="3 4">
    <name type="scientific">Nannocystis pusilla</name>
    <dbReference type="NCBI Taxonomy" id="889268"/>
    <lineage>
        <taxon>Bacteria</taxon>
        <taxon>Pseudomonadati</taxon>
        <taxon>Myxococcota</taxon>
        <taxon>Polyangia</taxon>
        <taxon>Nannocystales</taxon>
        <taxon>Nannocystaceae</taxon>
        <taxon>Nannocystis</taxon>
    </lineage>
</organism>
<accession>A0A9X3ESX5</accession>
<comment type="caution">
    <text evidence="3">The sequence shown here is derived from an EMBL/GenBank/DDBJ whole genome shotgun (WGS) entry which is preliminary data.</text>
</comment>
<dbReference type="Pfam" id="PF06580">
    <property type="entry name" value="His_kinase"/>
    <property type="match status" value="1"/>
</dbReference>
<keyword evidence="3" id="KW-0808">Transferase</keyword>
<dbReference type="PANTHER" id="PTHR34220">
    <property type="entry name" value="SENSOR HISTIDINE KINASE YPDA"/>
    <property type="match status" value="1"/>
</dbReference>
<dbReference type="AlphaFoldDB" id="A0A9X3ESX5"/>
<evidence type="ECO:0000313" key="4">
    <source>
        <dbReference type="Proteomes" id="UP001150924"/>
    </source>
</evidence>
<dbReference type="Proteomes" id="UP001150924">
    <property type="component" value="Unassembled WGS sequence"/>
</dbReference>
<dbReference type="GO" id="GO:0016020">
    <property type="term" value="C:membrane"/>
    <property type="evidence" value="ECO:0007669"/>
    <property type="project" value="InterPro"/>
</dbReference>
<dbReference type="PANTHER" id="PTHR34220:SF9">
    <property type="entry name" value="SIGNAL TRANSDUCTION HISTIDINE KINASE INTERNAL REGION DOMAIN-CONTAINING PROTEIN"/>
    <property type="match status" value="1"/>
</dbReference>